<organism evidence="1 2">
    <name type="scientific">Campylobacter gracilis RM3268</name>
    <dbReference type="NCBI Taxonomy" id="553220"/>
    <lineage>
        <taxon>Bacteria</taxon>
        <taxon>Pseudomonadati</taxon>
        <taxon>Campylobacterota</taxon>
        <taxon>Epsilonproteobacteria</taxon>
        <taxon>Campylobacterales</taxon>
        <taxon>Campylobacteraceae</taxon>
        <taxon>Campylobacter</taxon>
    </lineage>
</organism>
<dbReference type="EMBL" id="ACYG01000027">
    <property type="protein sequence ID" value="EEV17014.1"/>
    <property type="molecule type" value="Genomic_DNA"/>
</dbReference>
<dbReference type="STRING" id="824.CGRAC_0871"/>
<proteinExistence type="predicted"/>
<comment type="caution">
    <text evidence="1">The sequence shown here is derived from an EMBL/GenBank/DDBJ whole genome shotgun (WGS) entry which is preliminary data.</text>
</comment>
<dbReference type="OrthoDB" id="5361883at2"/>
<dbReference type="RefSeq" id="WP_005871947.1">
    <property type="nucleotide sequence ID" value="NZ_ACYG01000027.1"/>
</dbReference>
<accession>C8PJA9</accession>
<keyword evidence="2" id="KW-1185">Reference proteome</keyword>
<dbReference type="AlphaFoldDB" id="C8PJA9"/>
<evidence type="ECO:0000313" key="1">
    <source>
        <dbReference type="EMBL" id="EEV17014.1"/>
    </source>
</evidence>
<name>C8PJA9_9BACT</name>
<dbReference type="Proteomes" id="UP000005709">
    <property type="component" value="Unassembled WGS sequence"/>
</dbReference>
<reference evidence="1 2" key="1">
    <citation type="submission" date="2009-07" db="EMBL/GenBank/DDBJ databases">
        <authorList>
            <person name="Madupu R."/>
            <person name="Sebastian Y."/>
            <person name="Durkin A.S."/>
            <person name="Torralba M."/>
            <person name="Methe B."/>
            <person name="Sutton G.G."/>
            <person name="Strausberg R.L."/>
            <person name="Nelson K.E."/>
        </authorList>
    </citation>
    <scope>NUCLEOTIDE SEQUENCE [LARGE SCALE GENOMIC DNA]</scope>
    <source>
        <strain evidence="1 2">RM3268</strain>
    </source>
</reference>
<protein>
    <submittedName>
        <fullName evidence="1">Uncharacterized protein</fullName>
    </submittedName>
</protein>
<evidence type="ECO:0000313" key="2">
    <source>
        <dbReference type="Proteomes" id="UP000005709"/>
    </source>
</evidence>
<gene>
    <name evidence="1" type="ORF">CAMGR0001_1308</name>
</gene>
<sequence>MKAFIDCDCEILQKTLELFLKDHAASAQDCDFVISDEPQSSAKPLFLISEGGDLTLPFSKNTLLSKLEDFQGLLKRNLSGYDAAEEEICALFDEFKTRIIEILRRQNG</sequence>